<comment type="caution">
    <text evidence="2">The sequence shown here is derived from an EMBL/GenBank/DDBJ whole genome shotgun (WGS) entry which is preliminary data.</text>
</comment>
<dbReference type="PANTHER" id="PTHR32166:SF63">
    <property type="entry name" value="HAT TRANSPOSON SUPERFAMILY PROTEIN"/>
    <property type="match status" value="1"/>
</dbReference>
<dbReference type="Pfam" id="PF04937">
    <property type="entry name" value="DUF659"/>
    <property type="match status" value="1"/>
</dbReference>
<dbReference type="EMBL" id="JACGCM010001245">
    <property type="protein sequence ID" value="KAF6157969.1"/>
    <property type="molecule type" value="Genomic_DNA"/>
</dbReference>
<accession>A0A7J7MSQ4</accession>
<organism evidence="2 3">
    <name type="scientific">Kingdonia uniflora</name>
    <dbReference type="NCBI Taxonomy" id="39325"/>
    <lineage>
        <taxon>Eukaryota</taxon>
        <taxon>Viridiplantae</taxon>
        <taxon>Streptophyta</taxon>
        <taxon>Embryophyta</taxon>
        <taxon>Tracheophyta</taxon>
        <taxon>Spermatophyta</taxon>
        <taxon>Magnoliopsida</taxon>
        <taxon>Ranunculales</taxon>
        <taxon>Circaeasteraceae</taxon>
        <taxon>Kingdonia</taxon>
    </lineage>
</organism>
<protein>
    <recommendedName>
        <fullName evidence="1">DUF659 domain-containing protein</fullName>
    </recommendedName>
</protein>
<sequence length="171" mass="19500">MRSADISDSIGNVNALVLLIEQVIEEIGAENVVQVVTFTMLGCMEEVDKQFAEKRMNIFWTVCASHCICLMLEKFETMSFIKEVTSKAMIITKFLYSRETILKLVSKHVSERSLVNSSRIRSVRPSLTLENIVLEKENLQKMFGSSAWNTSIWASRADGKRVDNRKVVFLE</sequence>
<dbReference type="Proteomes" id="UP000541444">
    <property type="component" value="Unassembled WGS sequence"/>
</dbReference>
<proteinExistence type="predicted"/>
<dbReference type="AlphaFoldDB" id="A0A7J7MSQ4"/>
<dbReference type="PANTHER" id="PTHR32166">
    <property type="entry name" value="OSJNBA0013A04.12 PROTEIN"/>
    <property type="match status" value="1"/>
</dbReference>
<evidence type="ECO:0000313" key="2">
    <source>
        <dbReference type="EMBL" id="KAF6157969.1"/>
    </source>
</evidence>
<reference evidence="2 3" key="1">
    <citation type="journal article" date="2020" name="IScience">
        <title>Genome Sequencing of the Endangered Kingdonia uniflora (Circaeasteraceae, Ranunculales) Reveals Potential Mechanisms of Evolutionary Specialization.</title>
        <authorList>
            <person name="Sun Y."/>
            <person name="Deng T."/>
            <person name="Zhang A."/>
            <person name="Moore M.J."/>
            <person name="Landis J.B."/>
            <person name="Lin N."/>
            <person name="Zhang H."/>
            <person name="Zhang X."/>
            <person name="Huang J."/>
            <person name="Zhang X."/>
            <person name="Sun H."/>
            <person name="Wang H."/>
        </authorList>
    </citation>
    <scope>NUCLEOTIDE SEQUENCE [LARGE SCALE GENOMIC DNA]</scope>
    <source>
        <strain evidence="2">TB1705</strain>
        <tissue evidence="2">Leaf</tissue>
    </source>
</reference>
<name>A0A7J7MSQ4_9MAGN</name>
<evidence type="ECO:0000313" key="3">
    <source>
        <dbReference type="Proteomes" id="UP000541444"/>
    </source>
</evidence>
<dbReference type="InterPro" id="IPR007021">
    <property type="entry name" value="DUF659"/>
</dbReference>
<keyword evidence="3" id="KW-1185">Reference proteome</keyword>
<dbReference type="OrthoDB" id="1741262at2759"/>
<feature type="domain" description="DUF659" evidence="1">
    <location>
        <begin position="2"/>
        <end position="89"/>
    </location>
</feature>
<dbReference type="SUPFAM" id="SSF53098">
    <property type="entry name" value="Ribonuclease H-like"/>
    <property type="match status" value="1"/>
</dbReference>
<dbReference type="InterPro" id="IPR012337">
    <property type="entry name" value="RNaseH-like_sf"/>
</dbReference>
<evidence type="ECO:0000259" key="1">
    <source>
        <dbReference type="Pfam" id="PF04937"/>
    </source>
</evidence>
<gene>
    <name evidence="2" type="ORF">GIB67_015285</name>
</gene>